<keyword evidence="6 11" id="KW-0479">Metal-binding</keyword>
<evidence type="ECO:0000256" key="7">
    <source>
        <dbReference type="ARBA" id="ARBA00023004"/>
    </source>
</evidence>
<evidence type="ECO:0000256" key="10">
    <source>
        <dbReference type="ARBA" id="ARBA00049406"/>
    </source>
</evidence>
<dbReference type="NCBIfam" id="TIGR00720">
    <property type="entry name" value="sda_mono"/>
    <property type="match status" value="1"/>
</dbReference>
<evidence type="ECO:0000256" key="11">
    <source>
        <dbReference type="RuleBase" id="RU366059"/>
    </source>
</evidence>
<organism evidence="14 15">
    <name type="scientific">Oleiphilus messinensis</name>
    <dbReference type="NCBI Taxonomy" id="141451"/>
    <lineage>
        <taxon>Bacteria</taxon>
        <taxon>Pseudomonadati</taxon>
        <taxon>Pseudomonadota</taxon>
        <taxon>Gammaproteobacteria</taxon>
        <taxon>Oceanospirillales</taxon>
        <taxon>Oleiphilaceae</taxon>
        <taxon>Oleiphilus</taxon>
    </lineage>
</organism>
<evidence type="ECO:0000256" key="4">
    <source>
        <dbReference type="ARBA" id="ARBA00022432"/>
    </source>
</evidence>
<dbReference type="Proteomes" id="UP000196027">
    <property type="component" value="Chromosome"/>
</dbReference>
<dbReference type="InterPro" id="IPR004644">
    <property type="entry name" value="Fe-S_L-Ser_mono"/>
</dbReference>
<dbReference type="EMBL" id="CP021425">
    <property type="protein sequence ID" value="ARU59103.1"/>
    <property type="molecule type" value="Genomic_DNA"/>
</dbReference>
<dbReference type="GO" id="GO:0046872">
    <property type="term" value="F:metal ion binding"/>
    <property type="evidence" value="ECO:0007669"/>
    <property type="project" value="UniProtKB-KW"/>
</dbReference>
<comment type="catalytic activity">
    <reaction evidence="10 11">
        <text>L-serine = pyruvate + NH4(+)</text>
        <dbReference type="Rhea" id="RHEA:19169"/>
        <dbReference type="ChEBI" id="CHEBI:15361"/>
        <dbReference type="ChEBI" id="CHEBI:28938"/>
        <dbReference type="ChEBI" id="CHEBI:33384"/>
        <dbReference type="EC" id="4.3.1.17"/>
    </reaction>
</comment>
<dbReference type="Pfam" id="PF03315">
    <property type="entry name" value="SDH_beta"/>
    <property type="match status" value="1"/>
</dbReference>
<dbReference type="Pfam" id="PF03313">
    <property type="entry name" value="SDH_alpha"/>
    <property type="match status" value="1"/>
</dbReference>
<dbReference type="RefSeq" id="WP_087463809.1">
    <property type="nucleotide sequence ID" value="NZ_CP021425.1"/>
</dbReference>
<dbReference type="PANTHER" id="PTHR30182">
    <property type="entry name" value="L-SERINE DEHYDRATASE"/>
    <property type="match status" value="1"/>
</dbReference>
<dbReference type="InterPro" id="IPR005130">
    <property type="entry name" value="Ser_deHydtase-like_asu"/>
</dbReference>
<feature type="domain" description="Serine dehydratase-like alpha subunit" evidence="12">
    <location>
        <begin position="197"/>
        <end position="458"/>
    </location>
</feature>
<evidence type="ECO:0000313" key="15">
    <source>
        <dbReference type="Proteomes" id="UP000196027"/>
    </source>
</evidence>
<dbReference type="GO" id="GO:0009063">
    <property type="term" value="P:amino acid catabolic process"/>
    <property type="evidence" value="ECO:0007669"/>
    <property type="project" value="UniProtKB-ARBA"/>
</dbReference>
<dbReference type="InterPro" id="IPR029009">
    <property type="entry name" value="ASB_dom_sf"/>
</dbReference>
<evidence type="ECO:0000259" key="12">
    <source>
        <dbReference type="Pfam" id="PF03313"/>
    </source>
</evidence>
<dbReference type="InterPro" id="IPR005131">
    <property type="entry name" value="Ser_deHydtase_bsu"/>
</dbReference>
<dbReference type="GO" id="GO:0006094">
    <property type="term" value="P:gluconeogenesis"/>
    <property type="evidence" value="ECO:0007669"/>
    <property type="project" value="UniProtKB-KW"/>
</dbReference>
<evidence type="ECO:0000313" key="14">
    <source>
        <dbReference type="EMBL" id="ARU59103.1"/>
    </source>
</evidence>
<sequence length="466" mass="50442">MAQSVLELFSIGIGPSSSHTVGPMRAARHFVGELWQCIESRAKEQRTQRIQVKLYGSLALTGRGHGTDSAVQLGLAGCEPDSITVTKKHEVLQQISQTLRICCDLQVDQTSTFDIPFDPHTDIIFELDKTLPHHSNGMEFLAFDRQANLLVKRVFYSVGGGFICDEQGLAIASETTDKPILFPFTSCAELLDLCRSQGYTIAELMWRNELCLHSEESLRLKLSSIWQVMNDSIEAGLHTTGILPGGLNVKRRAAHLYERLQTQQAGPDSGMDWLSVYAMAVNEENAAGNRVVTAPTNGAAGVIPAVLKYYFEHLAQFSEARLHQFLLTAAAIGMLYKEGASLSAAEVGCQGEVGVACSMAAAALTAVQGGNIWQIENAAEIGMEHNLGLTCDPVGGLVQIPCIERNTMGAVKAVNASHLALNSDGQHLVSLDKVIATMLRTGRDMQIIYKETSLGGLAVQVNMPEC</sequence>
<gene>
    <name evidence="14" type="ORF">OLMES_5119</name>
</gene>
<keyword evidence="7 11" id="KW-0408">Iron</keyword>
<dbReference type="PANTHER" id="PTHR30182:SF1">
    <property type="entry name" value="L-SERINE DEHYDRATASE 1"/>
    <property type="match status" value="1"/>
</dbReference>
<dbReference type="KEGG" id="ome:OLMES_5119"/>
<dbReference type="FunFam" id="3.30.1330.90:FF:000001">
    <property type="entry name" value="L-serine ammonia-lyase 1"/>
    <property type="match status" value="1"/>
</dbReference>
<name>A0A1Y0II51_9GAMM</name>
<evidence type="ECO:0000256" key="5">
    <source>
        <dbReference type="ARBA" id="ARBA00022485"/>
    </source>
</evidence>
<keyword evidence="15" id="KW-1185">Reference proteome</keyword>
<evidence type="ECO:0000256" key="6">
    <source>
        <dbReference type="ARBA" id="ARBA00022723"/>
    </source>
</evidence>
<dbReference type="OrthoDB" id="9805537at2"/>
<dbReference type="EC" id="4.3.1.17" evidence="11"/>
<keyword evidence="5 11" id="KW-0004">4Fe-4S</keyword>
<evidence type="ECO:0000256" key="8">
    <source>
        <dbReference type="ARBA" id="ARBA00023014"/>
    </source>
</evidence>
<keyword evidence="9 11" id="KW-0456">Lyase</keyword>
<evidence type="ECO:0000259" key="13">
    <source>
        <dbReference type="Pfam" id="PF03315"/>
    </source>
</evidence>
<evidence type="ECO:0000256" key="2">
    <source>
        <dbReference type="ARBA" id="ARBA00004742"/>
    </source>
</evidence>
<evidence type="ECO:0000256" key="1">
    <source>
        <dbReference type="ARBA" id="ARBA00001966"/>
    </source>
</evidence>
<evidence type="ECO:0000256" key="9">
    <source>
        <dbReference type="ARBA" id="ARBA00023239"/>
    </source>
</evidence>
<evidence type="ECO:0000256" key="3">
    <source>
        <dbReference type="ARBA" id="ARBA00008636"/>
    </source>
</evidence>
<comment type="pathway">
    <text evidence="2">Carbohydrate biosynthesis; gluconeogenesis.</text>
</comment>
<keyword evidence="8 11" id="KW-0411">Iron-sulfur</keyword>
<dbReference type="AlphaFoldDB" id="A0A1Y0II51"/>
<keyword evidence="4 11" id="KW-0312">Gluconeogenesis</keyword>
<dbReference type="GO" id="GO:0051539">
    <property type="term" value="F:4 iron, 4 sulfur cluster binding"/>
    <property type="evidence" value="ECO:0007669"/>
    <property type="project" value="UniProtKB-UniRule"/>
</dbReference>
<proteinExistence type="inferred from homology"/>
<dbReference type="GO" id="GO:0003941">
    <property type="term" value="F:L-serine ammonia-lyase activity"/>
    <property type="evidence" value="ECO:0007669"/>
    <property type="project" value="UniProtKB-UniRule"/>
</dbReference>
<comment type="similarity">
    <text evidence="3 11">Belongs to the iron-sulfur dependent L-serine dehydratase family.</text>
</comment>
<reference evidence="14 15" key="1">
    <citation type="submission" date="2017-05" db="EMBL/GenBank/DDBJ databases">
        <title>Genomic insights into alkan degradation activity of Oleiphilus messinensis.</title>
        <authorList>
            <person name="Kozyavkin S.A."/>
            <person name="Slesarev A.I."/>
            <person name="Golyshin P.N."/>
            <person name="Korzhenkov A."/>
            <person name="Golyshina O.N."/>
            <person name="Toshchakov S.V."/>
        </authorList>
    </citation>
    <scope>NUCLEOTIDE SEQUENCE [LARGE SCALE GENOMIC DNA]</scope>
    <source>
        <strain evidence="14 15">ME102</strain>
    </source>
</reference>
<accession>A0A1Y0II51</accession>
<feature type="domain" description="Serine dehydratase beta chain" evidence="13">
    <location>
        <begin position="4"/>
        <end position="167"/>
    </location>
</feature>
<dbReference type="InterPro" id="IPR051318">
    <property type="entry name" value="Fe-S_L-Ser"/>
</dbReference>
<protein>
    <recommendedName>
        <fullName evidence="11">L-serine dehydratase</fullName>
        <ecNumber evidence="11">4.3.1.17</ecNumber>
    </recommendedName>
</protein>
<dbReference type="SUPFAM" id="SSF143548">
    <property type="entry name" value="Serine metabolism enzymes domain"/>
    <property type="match status" value="1"/>
</dbReference>
<dbReference type="Gene3D" id="3.30.1330.90">
    <property type="entry name" value="D-3-phosphoglycerate dehydrogenase, domain 3"/>
    <property type="match status" value="1"/>
</dbReference>
<comment type="cofactor">
    <cofactor evidence="1 11">
        <name>[4Fe-4S] cluster</name>
        <dbReference type="ChEBI" id="CHEBI:49883"/>
    </cofactor>
</comment>